<dbReference type="EMBL" id="QFOT01000033">
    <property type="protein sequence ID" value="PZP56232.1"/>
    <property type="molecule type" value="Genomic_DNA"/>
</dbReference>
<proteinExistence type="predicted"/>
<sequence>MKNLGRLLLSTMLFSAWFAQPSLCEETFRPELAPRIELNGKLGNKRNIGVIEAWIPLKQDSYNGQVLYSDLRFMQDNIDNEEGNFGVGYRELVPKIDAITGAYAYFDRRKTSYGNTFHQMTLGGEIMGEDHDLRVNAYIPLSGKKKWQIEAPGQSGPYLADTGIYYDELGANQIEEPLAGFDLELGQRLPIFEDQLDSFRIFGAVYGFYGDQSEDVEGIRGRFQADINENLSVGARIQRDGVRGTQSFAELTLRFPAKKSFRKHGLYSRLDEAPERDVDIVSNARIEELGQKNIAVTNIESGQAQKVYYVDNSNTSAGDGSITNPFRELANAEALASDHDIIYVGRGDGTSNYQDHGVTLAYAGMRLIGSGVDFSFDGTRFNAGGNSFDGVLLKAASGNSVISNTAGNGLTISGDNIEVQGLAVQNASADGILVTGDNASLSVLTLGGNGGNGLRALNADGLRVSNTDFDNNAVAGLSFQADSESVTGAFIHGNTFAGNYNSLLVSSINGARIDDVEISGNQLSDFTEKAIYISAGGIGSVISDTLIHDNEFKITGAVAADHAGVFTLASNGAAIEDINISENLFENVRCSVCVQALSGGDYTGIVSIEDNEIDGADNVGIYVGNSDAGSSINSLSIHRNEVSDSVNGIYIASASSASLATLALNENLVTGSTYGGISIAANNATYTSVSLLDNITNNNGTGLSVDSQAAGLISNLNITNHWSEDNSSTGIMILAAVGGRIGPVTVLDSMVKDTGLGTYGALTIIATNSSSTIGNVRVQGVTVTGSQGDGVYVREGTGANFTGLVDFGGAGLSTGQNSFFANRLANSSTYKDFRSWGGTLTVRAQQNWWGQATGPATGQTLATSSTLTTTGYLTSAP</sequence>
<evidence type="ECO:0000259" key="2">
    <source>
        <dbReference type="Pfam" id="PF11924"/>
    </source>
</evidence>
<dbReference type="InterPro" id="IPR006626">
    <property type="entry name" value="PbH1"/>
</dbReference>
<dbReference type="InterPro" id="IPR039448">
    <property type="entry name" value="Beta_helix"/>
</dbReference>
<evidence type="ECO:0000313" key="4">
    <source>
        <dbReference type="EMBL" id="PZP56232.1"/>
    </source>
</evidence>
<evidence type="ECO:0000259" key="3">
    <source>
        <dbReference type="Pfam" id="PF13229"/>
    </source>
</evidence>
<dbReference type="Pfam" id="PF11924">
    <property type="entry name" value="IAT_beta"/>
    <property type="match status" value="1"/>
</dbReference>
<evidence type="ECO:0000313" key="5">
    <source>
        <dbReference type="Proteomes" id="UP000249739"/>
    </source>
</evidence>
<evidence type="ECO:0000256" key="1">
    <source>
        <dbReference type="SAM" id="SignalP"/>
    </source>
</evidence>
<gene>
    <name evidence="4" type="ORF">DI586_04425</name>
</gene>
<feature type="domain" description="Right handed beta helix" evidence="3">
    <location>
        <begin position="390"/>
        <end position="536"/>
    </location>
</feature>
<dbReference type="Pfam" id="PF13229">
    <property type="entry name" value="Beta_helix"/>
    <property type="match status" value="1"/>
</dbReference>
<comment type="caution">
    <text evidence="4">The sequence shown here is derived from an EMBL/GenBank/DDBJ whole genome shotgun (WGS) entry which is preliminary data.</text>
</comment>
<dbReference type="AlphaFoldDB" id="A0A2W5HKJ3"/>
<dbReference type="SUPFAM" id="SSF51126">
    <property type="entry name" value="Pectin lyase-like"/>
    <property type="match status" value="2"/>
</dbReference>
<dbReference type="Proteomes" id="UP000249739">
    <property type="component" value="Unassembled WGS sequence"/>
</dbReference>
<dbReference type="InterPro" id="IPR024519">
    <property type="entry name" value="IAT_beta"/>
</dbReference>
<reference evidence="4 5" key="1">
    <citation type="submission" date="2017-08" db="EMBL/GenBank/DDBJ databases">
        <title>Infants hospitalized years apart are colonized by the same room-sourced microbial strains.</title>
        <authorList>
            <person name="Brooks B."/>
            <person name="Olm M.R."/>
            <person name="Firek B.A."/>
            <person name="Baker R."/>
            <person name="Thomas B.C."/>
            <person name="Morowitz M.J."/>
            <person name="Banfield J.F."/>
        </authorList>
    </citation>
    <scope>NUCLEOTIDE SEQUENCE [LARGE SCALE GENOMIC DNA]</scope>
    <source>
        <strain evidence="4">S2_006_000_R2_64</strain>
    </source>
</reference>
<accession>A0A2W5HKJ3</accession>
<name>A0A2W5HKJ3_9BACT</name>
<dbReference type="InterPro" id="IPR012334">
    <property type="entry name" value="Pectin_lyas_fold"/>
</dbReference>
<feature type="domain" description="Inverse autotransporter beta-domain" evidence="2">
    <location>
        <begin position="50"/>
        <end position="196"/>
    </location>
</feature>
<evidence type="ECO:0008006" key="6">
    <source>
        <dbReference type="Google" id="ProtNLM"/>
    </source>
</evidence>
<feature type="chain" id="PRO_5015936567" description="Inverse autotransporter beta-domain domain-containing protein" evidence="1">
    <location>
        <begin position="20"/>
        <end position="877"/>
    </location>
</feature>
<organism evidence="4 5">
    <name type="scientific">Micavibrio aeruginosavorus</name>
    <dbReference type="NCBI Taxonomy" id="349221"/>
    <lineage>
        <taxon>Bacteria</taxon>
        <taxon>Pseudomonadati</taxon>
        <taxon>Bdellovibrionota</taxon>
        <taxon>Bdellovibrionia</taxon>
        <taxon>Bdellovibrionales</taxon>
        <taxon>Pseudobdellovibrionaceae</taxon>
        <taxon>Micavibrio</taxon>
    </lineage>
</organism>
<dbReference type="SMART" id="SM00710">
    <property type="entry name" value="PbH1"/>
    <property type="match status" value="11"/>
</dbReference>
<feature type="signal peptide" evidence="1">
    <location>
        <begin position="1"/>
        <end position="19"/>
    </location>
</feature>
<dbReference type="Gene3D" id="2.40.160.160">
    <property type="entry name" value="Inverse autotransporter, beta-domain"/>
    <property type="match status" value="1"/>
</dbReference>
<dbReference type="InterPro" id="IPR038177">
    <property type="entry name" value="IAT_beta_sf"/>
</dbReference>
<dbReference type="InterPro" id="IPR011050">
    <property type="entry name" value="Pectin_lyase_fold/virulence"/>
</dbReference>
<keyword evidence="1" id="KW-0732">Signal</keyword>
<dbReference type="Gene3D" id="2.160.20.10">
    <property type="entry name" value="Single-stranded right-handed beta-helix, Pectin lyase-like"/>
    <property type="match status" value="1"/>
</dbReference>
<protein>
    <recommendedName>
        <fullName evidence="6">Inverse autotransporter beta-domain domain-containing protein</fullName>
    </recommendedName>
</protein>